<dbReference type="OrthoDB" id="6174430at2"/>
<evidence type="ECO:0000313" key="7">
    <source>
        <dbReference type="Proteomes" id="UP000235547"/>
    </source>
</evidence>
<evidence type="ECO:0000256" key="1">
    <source>
        <dbReference type="ARBA" id="ARBA00004561"/>
    </source>
</evidence>
<keyword evidence="7" id="KW-1185">Reference proteome</keyword>
<dbReference type="Pfam" id="PF16970">
    <property type="entry name" value="FimA"/>
    <property type="match status" value="1"/>
</dbReference>
<organism evidence="6 7">
    <name type="scientific">Halomonas urumqiensis</name>
    <dbReference type="NCBI Taxonomy" id="1684789"/>
    <lineage>
        <taxon>Bacteria</taxon>
        <taxon>Pseudomonadati</taxon>
        <taxon>Pseudomonadota</taxon>
        <taxon>Gammaproteobacteria</taxon>
        <taxon>Oceanospirillales</taxon>
        <taxon>Halomonadaceae</taxon>
        <taxon>Halomonas</taxon>
    </lineage>
</organism>
<comment type="similarity">
    <text evidence="2">Belongs to the fimbrial protein family.</text>
</comment>
<gene>
    <name evidence="6" type="ORF">C1H70_11380</name>
</gene>
<dbReference type="InterPro" id="IPR008966">
    <property type="entry name" value="Adhesion_dom_sf"/>
</dbReference>
<evidence type="ECO:0000256" key="5">
    <source>
        <dbReference type="SAM" id="SignalP"/>
    </source>
</evidence>
<dbReference type="GO" id="GO:0009289">
    <property type="term" value="C:pilus"/>
    <property type="evidence" value="ECO:0007669"/>
    <property type="project" value="UniProtKB-SubCell"/>
</dbReference>
<dbReference type="InterPro" id="IPR036937">
    <property type="entry name" value="Adhesion_dom_fimbrial_sf"/>
</dbReference>
<dbReference type="Proteomes" id="UP000235547">
    <property type="component" value="Unassembled WGS sequence"/>
</dbReference>
<keyword evidence="4" id="KW-0281">Fimbrium</keyword>
<dbReference type="RefSeq" id="WP_102588457.1">
    <property type="nucleotide sequence ID" value="NZ_BNAE01000001.1"/>
</dbReference>
<reference evidence="6 7" key="1">
    <citation type="submission" date="2018-01" db="EMBL/GenBank/DDBJ databases">
        <title>Halomonas endophytica sp. nov., isolated from storage liquid in the stems of Populus euphratica.</title>
        <authorList>
            <person name="Chen C."/>
        </authorList>
    </citation>
    <scope>NUCLEOTIDE SEQUENCE [LARGE SCALE GENOMIC DNA]</scope>
    <source>
        <strain evidence="6 7">BZ-SZ-XJ27</strain>
    </source>
</reference>
<evidence type="ECO:0000256" key="3">
    <source>
        <dbReference type="ARBA" id="ARBA00022729"/>
    </source>
</evidence>
<dbReference type="EMBL" id="PNRG01000025">
    <property type="protein sequence ID" value="PMR79693.1"/>
    <property type="molecule type" value="Genomic_DNA"/>
</dbReference>
<evidence type="ECO:0000256" key="2">
    <source>
        <dbReference type="ARBA" id="ARBA00006671"/>
    </source>
</evidence>
<comment type="caution">
    <text evidence="6">The sequence shown here is derived from an EMBL/GenBank/DDBJ whole genome shotgun (WGS) entry which is preliminary data.</text>
</comment>
<proteinExistence type="inferred from homology"/>
<comment type="subcellular location">
    <subcellularLocation>
        <location evidence="1">Fimbrium</location>
    </subcellularLocation>
</comment>
<evidence type="ECO:0000313" key="6">
    <source>
        <dbReference type="EMBL" id="PMR79693.1"/>
    </source>
</evidence>
<dbReference type="AlphaFoldDB" id="A0A2N7UH15"/>
<dbReference type="InterPro" id="IPR050263">
    <property type="entry name" value="Bact_Fimbrial_Adh_Pro"/>
</dbReference>
<evidence type="ECO:0000256" key="4">
    <source>
        <dbReference type="ARBA" id="ARBA00023263"/>
    </source>
</evidence>
<sequence length="185" mass="19071">MNTKQIATLSLAIGLASLAANVNAADGTIDFEGEVTAASCTINSGAPDFSVILPTVSSATLSGAGETAGRTPFTISLTDCVDATEVSTYFEPGPTVDFASGRLINQVDPAADGAQNVMIQLLGQNSGFLPIQAIGADGNQQNSQWVTVDEASGTADLNYYAEYYAEAAAIPGLVESSVQYTISYR</sequence>
<feature type="signal peptide" evidence="5">
    <location>
        <begin position="1"/>
        <end position="24"/>
    </location>
</feature>
<feature type="chain" id="PRO_5014944766" evidence="5">
    <location>
        <begin position="25"/>
        <end position="185"/>
    </location>
</feature>
<dbReference type="InterPro" id="IPR039458">
    <property type="entry name" value="FimA-like"/>
</dbReference>
<dbReference type="Gene3D" id="2.60.40.1090">
    <property type="entry name" value="Fimbrial-type adhesion domain"/>
    <property type="match status" value="1"/>
</dbReference>
<dbReference type="PANTHER" id="PTHR33420:SF3">
    <property type="entry name" value="FIMBRIAL SUBUNIT ELFA"/>
    <property type="match status" value="1"/>
</dbReference>
<protein>
    <submittedName>
        <fullName evidence="6">Ferrous iron transporter B</fullName>
    </submittedName>
</protein>
<dbReference type="SUPFAM" id="SSF49401">
    <property type="entry name" value="Bacterial adhesins"/>
    <property type="match status" value="1"/>
</dbReference>
<accession>A0A2N7UH15</accession>
<dbReference type="GO" id="GO:0043709">
    <property type="term" value="P:cell adhesion involved in single-species biofilm formation"/>
    <property type="evidence" value="ECO:0007669"/>
    <property type="project" value="TreeGrafter"/>
</dbReference>
<name>A0A2N7UH15_9GAMM</name>
<dbReference type="PANTHER" id="PTHR33420">
    <property type="entry name" value="FIMBRIAL SUBUNIT ELFA-RELATED"/>
    <property type="match status" value="1"/>
</dbReference>
<keyword evidence="3 5" id="KW-0732">Signal</keyword>